<name>A0A2N5H8Q8_9BACI</name>
<dbReference type="Proteomes" id="UP000234950">
    <property type="component" value="Unassembled WGS sequence"/>
</dbReference>
<protein>
    <submittedName>
        <fullName evidence="1">Uncharacterized protein</fullName>
    </submittedName>
</protein>
<dbReference type="OrthoDB" id="2844466at2"/>
<organism evidence="1 2">
    <name type="scientific">Neobacillus cucumis</name>
    <dbReference type="NCBI Taxonomy" id="1740721"/>
    <lineage>
        <taxon>Bacteria</taxon>
        <taxon>Bacillati</taxon>
        <taxon>Bacillota</taxon>
        <taxon>Bacilli</taxon>
        <taxon>Bacillales</taxon>
        <taxon>Bacillaceae</taxon>
        <taxon>Neobacillus</taxon>
    </lineage>
</organism>
<comment type="caution">
    <text evidence="1">The sequence shown here is derived from an EMBL/GenBank/DDBJ whole genome shotgun (WGS) entry which is preliminary data.</text>
</comment>
<accession>A0A2N5H8Q8</accession>
<evidence type="ECO:0000313" key="2">
    <source>
        <dbReference type="Proteomes" id="UP000234950"/>
    </source>
</evidence>
<evidence type="ECO:0000313" key="1">
    <source>
        <dbReference type="EMBL" id="PLS01902.1"/>
    </source>
</evidence>
<gene>
    <name evidence="1" type="ORF">CVD27_22555</name>
</gene>
<sequence>MSIELLSKNTAGVFSTLIRQPHWEKVELQEGIKKVLLQIRESASSQEAYLESLLRNVTFQYANTNTAISFLTQCIEEEQFFSQESFHSIMINVPKQVQDSNFIAENMPRFKELVYKGSTMEEQVLHAETFFFHTKLVNDLMVEFIGTFLQPNNREFMVNFLEYSSQVVIDAVMHYCQTYSNLMIEELNSTLSIQ</sequence>
<reference evidence="1 2" key="1">
    <citation type="submission" date="2017-11" db="EMBL/GenBank/DDBJ databases">
        <title>Comparitive Functional Genomics of Dry Heat Resistant strains isolated from the Viking Spacecraft.</title>
        <authorList>
            <person name="Seuylemezian A."/>
            <person name="Cooper K."/>
            <person name="Vaishampayan P."/>
        </authorList>
    </citation>
    <scope>NUCLEOTIDE SEQUENCE [LARGE SCALE GENOMIC DNA]</scope>
    <source>
        <strain evidence="1 2">V32-6</strain>
    </source>
</reference>
<keyword evidence="2" id="KW-1185">Reference proteome</keyword>
<dbReference type="EMBL" id="PGVE01000086">
    <property type="protein sequence ID" value="PLS01902.1"/>
    <property type="molecule type" value="Genomic_DNA"/>
</dbReference>
<dbReference type="AlphaFoldDB" id="A0A2N5H8Q8"/>
<proteinExistence type="predicted"/>
<dbReference type="RefSeq" id="WP_101650624.1">
    <property type="nucleotide sequence ID" value="NZ_PGVE01000086.1"/>
</dbReference>